<evidence type="ECO:0000256" key="1">
    <source>
        <dbReference type="ARBA" id="ARBA00006139"/>
    </source>
</evidence>
<feature type="transmembrane region" description="Helical" evidence="9">
    <location>
        <begin position="88"/>
        <end position="106"/>
    </location>
</feature>
<proteinExistence type="inferred from homology"/>
<gene>
    <name evidence="9" type="primary">lspA</name>
    <name evidence="12" type="ORF">IWH25_17065</name>
</gene>
<evidence type="ECO:0000256" key="7">
    <source>
        <dbReference type="ARBA" id="ARBA00022989"/>
    </source>
</evidence>
<comment type="similarity">
    <text evidence="1 9 11">Belongs to the peptidase A8 family.</text>
</comment>
<dbReference type="GO" id="GO:0006508">
    <property type="term" value="P:proteolysis"/>
    <property type="evidence" value="ECO:0007669"/>
    <property type="project" value="UniProtKB-KW"/>
</dbReference>
<dbReference type="InterPro" id="IPR001872">
    <property type="entry name" value="Peptidase_A8"/>
</dbReference>
<keyword evidence="8 9" id="KW-0472">Membrane</keyword>
<evidence type="ECO:0000313" key="13">
    <source>
        <dbReference type="Proteomes" id="UP000663444"/>
    </source>
</evidence>
<comment type="subcellular location">
    <subcellularLocation>
        <location evidence="9">Cell membrane</location>
        <topology evidence="9">Multi-pass membrane protein</topology>
    </subcellularLocation>
</comment>
<dbReference type="HAMAP" id="MF_00161">
    <property type="entry name" value="LspA"/>
    <property type="match status" value="1"/>
</dbReference>
<evidence type="ECO:0000256" key="10">
    <source>
        <dbReference type="RuleBase" id="RU000594"/>
    </source>
</evidence>
<dbReference type="NCBIfam" id="TIGR00077">
    <property type="entry name" value="lspA"/>
    <property type="match status" value="1"/>
</dbReference>
<dbReference type="KEGG" id="ares:IWH25_17065"/>
<evidence type="ECO:0000313" key="12">
    <source>
        <dbReference type="EMBL" id="QRJ63430.1"/>
    </source>
</evidence>
<evidence type="ECO:0000256" key="6">
    <source>
        <dbReference type="ARBA" id="ARBA00022801"/>
    </source>
</evidence>
<dbReference type="EC" id="3.4.23.36" evidence="9"/>
<dbReference type="Proteomes" id="UP000663444">
    <property type="component" value="Chromosome"/>
</dbReference>
<keyword evidence="6 9" id="KW-0378">Hydrolase</keyword>
<feature type="transmembrane region" description="Helical" evidence="9">
    <location>
        <begin position="150"/>
        <end position="170"/>
    </location>
</feature>
<evidence type="ECO:0000256" key="8">
    <source>
        <dbReference type="ARBA" id="ARBA00023136"/>
    </source>
</evidence>
<dbReference type="GO" id="GO:0004190">
    <property type="term" value="F:aspartic-type endopeptidase activity"/>
    <property type="evidence" value="ECO:0007669"/>
    <property type="project" value="UniProtKB-UniRule"/>
</dbReference>
<reference evidence="12" key="1">
    <citation type="submission" date="2020-11" db="EMBL/GenBank/DDBJ databases">
        <title>Azospira restricta DSM 18626 genome sequence.</title>
        <authorList>
            <person name="Moe W.M."/>
        </authorList>
    </citation>
    <scope>NUCLEOTIDE SEQUENCE</scope>
    <source>
        <strain evidence="12">DSM 18626</strain>
    </source>
</reference>
<keyword evidence="2 9" id="KW-1003">Cell membrane</keyword>
<dbReference type="Pfam" id="PF01252">
    <property type="entry name" value="Peptidase_A8"/>
    <property type="match status" value="1"/>
</dbReference>
<comment type="pathway">
    <text evidence="9">Protein modification; lipoprotein biosynthesis (signal peptide cleavage).</text>
</comment>
<evidence type="ECO:0000256" key="11">
    <source>
        <dbReference type="RuleBase" id="RU004181"/>
    </source>
</evidence>
<evidence type="ECO:0000256" key="5">
    <source>
        <dbReference type="ARBA" id="ARBA00022750"/>
    </source>
</evidence>
<keyword evidence="7 9" id="KW-1133">Transmembrane helix</keyword>
<keyword evidence="3 9" id="KW-0645">Protease</keyword>
<comment type="catalytic activity">
    <reaction evidence="9 10">
        <text>Release of signal peptides from bacterial membrane prolipoproteins. Hydrolyzes -Xaa-Yaa-Zaa-|-(S,diacylglyceryl)Cys-, in which Xaa is hydrophobic (preferably Leu), and Yaa (Ala or Ser) and Zaa (Gly or Ala) have small, neutral side chains.</text>
        <dbReference type="EC" id="3.4.23.36"/>
    </reaction>
</comment>
<accession>A0A974SN73</accession>
<dbReference type="PANTHER" id="PTHR33695:SF1">
    <property type="entry name" value="LIPOPROTEIN SIGNAL PEPTIDASE"/>
    <property type="match status" value="1"/>
</dbReference>
<dbReference type="GO" id="GO:0005886">
    <property type="term" value="C:plasma membrane"/>
    <property type="evidence" value="ECO:0007669"/>
    <property type="project" value="UniProtKB-SubCell"/>
</dbReference>
<feature type="active site" evidence="9">
    <location>
        <position position="140"/>
    </location>
</feature>
<feature type="transmembrane region" description="Helical" evidence="9">
    <location>
        <begin position="113"/>
        <end position="130"/>
    </location>
</feature>
<evidence type="ECO:0000256" key="9">
    <source>
        <dbReference type="HAMAP-Rule" id="MF_00161"/>
    </source>
</evidence>
<keyword evidence="13" id="KW-1185">Reference proteome</keyword>
<dbReference type="PANTHER" id="PTHR33695">
    <property type="entry name" value="LIPOPROTEIN SIGNAL PEPTIDASE"/>
    <property type="match status" value="1"/>
</dbReference>
<keyword evidence="12" id="KW-0449">Lipoprotein</keyword>
<name>A0A974SN73_9RHOO</name>
<keyword evidence="4 9" id="KW-0812">Transmembrane</keyword>
<comment type="function">
    <text evidence="9 10">This protein specifically catalyzes the removal of signal peptides from prolipoproteins.</text>
</comment>
<evidence type="ECO:0000256" key="2">
    <source>
        <dbReference type="ARBA" id="ARBA00022475"/>
    </source>
</evidence>
<feature type="active site" evidence="9">
    <location>
        <position position="158"/>
    </location>
</feature>
<dbReference type="AlphaFoldDB" id="A0A974SN73"/>
<evidence type="ECO:0000256" key="3">
    <source>
        <dbReference type="ARBA" id="ARBA00022670"/>
    </source>
</evidence>
<evidence type="ECO:0000256" key="4">
    <source>
        <dbReference type="ARBA" id="ARBA00022692"/>
    </source>
</evidence>
<organism evidence="12 13">
    <name type="scientific">Azospira restricta</name>
    <dbReference type="NCBI Taxonomy" id="404405"/>
    <lineage>
        <taxon>Bacteria</taxon>
        <taxon>Pseudomonadati</taxon>
        <taxon>Pseudomonadota</taxon>
        <taxon>Betaproteobacteria</taxon>
        <taxon>Rhodocyclales</taxon>
        <taxon>Rhodocyclaceae</taxon>
        <taxon>Azospira</taxon>
    </lineage>
</organism>
<dbReference type="PRINTS" id="PR00781">
    <property type="entry name" value="LIPOSIGPTASE"/>
</dbReference>
<sequence>MPTCAAAASATCSARATRVPVPERASPARWYALAVLVIVLDQISKQVVLANIAYGETIYVAPFWNWVLTFNRGAAFSFLASEDGWQRWFFTALAVGVSAWIVVMLRGHAAQKLLSLSLTLIMGGALGNVIDRLRFGAVVDFVQWHAAGFYWPAFNVADAAITVGAVLMVWDQFFGSGARDGKGAA</sequence>
<keyword evidence="5 9" id="KW-0064">Aspartyl protease</keyword>
<protein>
    <recommendedName>
        <fullName evidence="9">Lipoprotein signal peptidase</fullName>
        <ecNumber evidence="9">3.4.23.36</ecNumber>
    </recommendedName>
    <alternativeName>
        <fullName evidence="9">Prolipoprotein signal peptidase</fullName>
    </alternativeName>
    <alternativeName>
        <fullName evidence="9">Signal peptidase II</fullName>
        <shortName evidence="9">SPase II</shortName>
    </alternativeName>
</protein>
<feature type="transmembrane region" description="Helical" evidence="9">
    <location>
        <begin position="51"/>
        <end position="68"/>
    </location>
</feature>
<dbReference type="PROSITE" id="PS00855">
    <property type="entry name" value="SPASE_II"/>
    <property type="match status" value="1"/>
</dbReference>
<dbReference type="EMBL" id="CP064781">
    <property type="protein sequence ID" value="QRJ63430.1"/>
    <property type="molecule type" value="Genomic_DNA"/>
</dbReference>